<organism evidence="1 2">
    <name type="scientific">Prevotella amnii CRIS 21A-A</name>
    <dbReference type="NCBI Taxonomy" id="679191"/>
    <lineage>
        <taxon>Bacteria</taxon>
        <taxon>Pseudomonadati</taxon>
        <taxon>Bacteroidota</taxon>
        <taxon>Bacteroidia</taxon>
        <taxon>Bacteroidales</taxon>
        <taxon>Prevotellaceae</taxon>
        <taxon>Prevotella</taxon>
    </lineage>
</organism>
<dbReference type="Pfam" id="PF14281">
    <property type="entry name" value="PDDEXK_4"/>
    <property type="match status" value="1"/>
</dbReference>
<dbReference type="EMBL" id="ADFQ01000114">
    <property type="protein sequence ID" value="EFN90190.1"/>
    <property type="molecule type" value="Genomic_DNA"/>
</dbReference>
<dbReference type="eggNOG" id="ENOG5030F26">
    <property type="taxonomic scope" value="Bacteria"/>
</dbReference>
<dbReference type="InterPro" id="IPR029470">
    <property type="entry name" value="PDDEXK_4"/>
</dbReference>
<sequence length="375" mass="43180">MPNSIKELLSQLLPLHHAEQERLKKEKEEGKCFNVFSALNMCSDEVRLHSRLLATLLNPKANHGLGNEFLKLFLIALGLPEDYITHCKEQIVERPIGEVTETTGGRIDIILEDREHAVIIENKIYAGDQPNQLLRYHNYGVKTFGKNNFKLVYLTLYGSDPSASSLGGAHFNFIKLSYAQDILKLLEKLVKTQPQKPVHSTVEDYITIIKQLTHQDMDTKYQQSIIEEAIKSDNIDVTSELLLLKEQIGDKLRKDHIIEPLKDLGFKERQDDNGALWKSLKDKKSHFIVIKTDEAYYWKEVWIAVASEDKTIALQPKLDCFTDEPTQNYPYGWSWISDNEGNNWHDIAQYPAIGKEEVLKWIKNKISEIESCFKI</sequence>
<dbReference type="AlphaFoldDB" id="E1GYR1"/>
<accession>E1GYR1</accession>
<dbReference type="Proteomes" id="UP000016016">
    <property type="component" value="Unassembled WGS sequence"/>
</dbReference>
<dbReference type="RefSeq" id="WP_008451396.1">
    <property type="nucleotide sequence ID" value="NZ_ADFQ01000114.1"/>
</dbReference>
<proteinExistence type="predicted"/>
<protein>
    <submittedName>
        <fullName evidence="1">Uncharacterized protein</fullName>
    </submittedName>
</protein>
<gene>
    <name evidence="1" type="ORF">HMPREF9018_0642</name>
</gene>
<evidence type="ECO:0000313" key="2">
    <source>
        <dbReference type="Proteomes" id="UP000016016"/>
    </source>
</evidence>
<evidence type="ECO:0000313" key="1">
    <source>
        <dbReference type="EMBL" id="EFN90190.1"/>
    </source>
</evidence>
<reference evidence="1 2" key="1">
    <citation type="submission" date="2010-09" db="EMBL/GenBank/DDBJ databases">
        <authorList>
            <person name="Harkins D.M."/>
            <person name="Madupu R."/>
            <person name="Durkin A.S."/>
            <person name="Torralba M."/>
            <person name="Methe B."/>
            <person name="Sutton G.G."/>
            <person name="Nelson K.E."/>
        </authorList>
    </citation>
    <scope>NUCLEOTIDE SEQUENCE [LARGE SCALE GENOMIC DNA]</scope>
    <source>
        <strain evidence="1 2">CRIS 21A-A</strain>
    </source>
</reference>
<comment type="caution">
    <text evidence="1">The sequence shown here is derived from an EMBL/GenBank/DDBJ whole genome shotgun (WGS) entry which is preliminary data.</text>
</comment>
<name>E1GYR1_9BACT</name>